<reference evidence="16 17" key="1">
    <citation type="journal article" date="2020" name="Nature">
        <title>Six reference-quality genomes reveal evolution of bat adaptations.</title>
        <authorList>
            <person name="Jebb D."/>
            <person name="Huang Z."/>
            <person name="Pippel M."/>
            <person name="Hughes G.M."/>
            <person name="Lavrichenko K."/>
            <person name="Devanna P."/>
            <person name="Winkler S."/>
            <person name="Jermiin L.S."/>
            <person name="Skirmuntt E.C."/>
            <person name="Katzourakis A."/>
            <person name="Burkitt-Gray L."/>
            <person name="Ray D.A."/>
            <person name="Sullivan K.A.M."/>
            <person name="Roscito J.G."/>
            <person name="Kirilenko B.M."/>
            <person name="Davalos L.M."/>
            <person name="Corthals A.P."/>
            <person name="Power M.L."/>
            <person name="Jones G."/>
            <person name="Ransome R.D."/>
            <person name="Dechmann D.K.N."/>
            <person name="Locatelli A.G."/>
            <person name="Puechmaille S.J."/>
            <person name="Fedrigo O."/>
            <person name="Jarvis E.D."/>
            <person name="Hiller M."/>
            <person name="Vernes S.C."/>
            <person name="Myers E.W."/>
            <person name="Teeling E.C."/>
        </authorList>
    </citation>
    <scope>NUCLEOTIDE SEQUENCE [LARGE SCALE GENOMIC DNA]</scope>
    <source>
        <strain evidence="16">MMyoMyo1</strain>
        <tissue evidence="16">Flight muscle</tissue>
    </source>
</reference>
<feature type="signal peptide" evidence="14">
    <location>
        <begin position="1"/>
        <end position="20"/>
    </location>
</feature>
<evidence type="ECO:0000256" key="1">
    <source>
        <dbReference type="ARBA" id="ARBA00004479"/>
    </source>
</evidence>
<keyword evidence="17" id="KW-1185">Reference proteome</keyword>
<keyword evidence="10" id="KW-0675">Receptor</keyword>
<feature type="region of interest" description="Disordered" evidence="13">
    <location>
        <begin position="320"/>
        <end position="339"/>
    </location>
</feature>
<evidence type="ECO:0000256" key="3">
    <source>
        <dbReference type="ARBA" id="ARBA00018975"/>
    </source>
</evidence>
<evidence type="ECO:0000256" key="14">
    <source>
        <dbReference type="SAM" id="SignalP"/>
    </source>
</evidence>
<keyword evidence="8" id="KW-0472">Membrane</keyword>
<evidence type="ECO:0000313" key="17">
    <source>
        <dbReference type="Proteomes" id="UP000527355"/>
    </source>
</evidence>
<feature type="region of interest" description="Disordered" evidence="13">
    <location>
        <begin position="524"/>
        <end position="547"/>
    </location>
</feature>
<comment type="caution">
    <text evidence="16">The sequence shown here is derived from an EMBL/GenBank/DDBJ whole genome shotgun (WGS) entry which is preliminary data.</text>
</comment>
<dbReference type="AlphaFoldDB" id="A0A7J7R7L0"/>
<feature type="compositionally biased region" description="Acidic residues" evidence="13">
    <location>
        <begin position="370"/>
        <end position="380"/>
    </location>
</feature>
<evidence type="ECO:0000256" key="13">
    <source>
        <dbReference type="SAM" id="MobiDB-lite"/>
    </source>
</evidence>
<evidence type="ECO:0000256" key="12">
    <source>
        <dbReference type="ARBA" id="ARBA00025115"/>
    </source>
</evidence>
<keyword evidence="7" id="KW-1133">Transmembrane helix</keyword>
<dbReference type="PANTHER" id="PTHR23037">
    <property type="entry name" value="CYTOKINE RECEPTOR"/>
    <property type="match status" value="1"/>
</dbReference>
<dbReference type="Proteomes" id="UP000527355">
    <property type="component" value="Unassembled WGS sequence"/>
</dbReference>
<feature type="region of interest" description="Disordered" evidence="13">
    <location>
        <begin position="368"/>
        <end position="396"/>
    </location>
</feature>
<organism evidence="16 17">
    <name type="scientific">Myotis myotis</name>
    <name type="common">Greater mouse-eared bat</name>
    <name type="synonym">Vespertilio myotis</name>
    <dbReference type="NCBI Taxonomy" id="51298"/>
    <lineage>
        <taxon>Eukaryota</taxon>
        <taxon>Metazoa</taxon>
        <taxon>Chordata</taxon>
        <taxon>Craniata</taxon>
        <taxon>Vertebrata</taxon>
        <taxon>Euteleostomi</taxon>
        <taxon>Mammalia</taxon>
        <taxon>Eutheria</taxon>
        <taxon>Laurasiatheria</taxon>
        <taxon>Chiroptera</taxon>
        <taxon>Yangochiroptera</taxon>
        <taxon>Vespertilionidae</taxon>
        <taxon>Myotis</taxon>
    </lineage>
</organism>
<evidence type="ECO:0000256" key="10">
    <source>
        <dbReference type="ARBA" id="ARBA00023170"/>
    </source>
</evidence>
<feature type="chain" id="PRO_5029461995" description="Interleukin-4 receptor subunit alpha" evidence="14">
    <location>
        <begin position="21"/>
        <end position="812"/>
    </location>
</feature>
<dbReference type="PROSITE" id="PS01355">
    <property type="entry name" value="HEMATOPO_REC_S_F1"/>
    <property type="match status" value="1"/>
</dbReference>
<dbReference type="GO" id="GO:0004896">
    <property type="term" value="F:cytokine receptor activity"/>
    <property type="evidence" value="ECO:0007669"/>
    <property type="project" value="InterPro"/>
</dbReference>
<dbReference type="VEuPathDB" id="HostDB:LOC118652869"/>
<keyword evidence="11" id="KW-0325">Glycoprotein</keyword>
<name>A0A7J7R7L0_MYOMY</name>
<dbReference type="SMART" id="SM00060">
    <property type="entry name" value="FN3"/>
    <property type="match status" value="1"/>
</dbReference>
<dbReference type="InterPro" id="IPR015319">
    <property type="entry name" value="IL-4_rcpt-alpha_N"/>
</dbReference>
<comment type="similarity">
    <text evidence="2">Belongs to the type I cytokine receptor family. Type 4 subfamily.</text>
</comment>
<keyword evidence="5" id="KW-0812">Transmembrane</keyword>
<dbReference type="Pfam" id="PF00041">
    <property type="entry name" value="fn3"/>
    <property type="match status" value="1"/>
</dbReference>
<evidence type="ECO:0000256" key="7">
    <source>
        <dbReference type="ARBA" id="ARBA00022989"/>
    </source>
</evidence>
<evidence type="ECO:0000313" key="16">
    <source>
        <dbReference type="EMBL" id="KAF6272063.1"/>
    </source>
</evidence>
<comment type="function">
    <text evidence="12">Receptor for both interleukin 4 and interleukin 13. Couples to the JAK1/2/3-STAT6 pathway. The IL4 response is involved in promoting Th2 differentiation. The IL4/IL13 responses are involved in regulating IgE production and, chemokine and mucus production at sites of allergic inflammation. In certain cell types, can signal through activation of insulin receptor substrates, IRS1/IRS2.</text>
</comment>
<dbReference type="CDD" id="cd00063">
    <property type="entry name" value="FN3"/>
    <property type="match status" value="1"/>
</dbReference>
<evidence type="ECO:0000256" key="8">
    <source>
        <dbReference type="ARBA" id="ARBA00023136"/>
    </source>
</evidence>
<dbReference type="PROSITE" id="PS50853">
    <property type="entry name" value="FN3"/>
    <property type="match status" value="1"/>
</dbReference>
<proteinExistence type="inferred from homology"/>
<dbReference type="Gene3D" id="2.60.40.10">
    <property type="entry name" value="Immunoglobulins"/>
    <property type="match status" value="2"/>
</dbReference>
<feature type="domain" description="Fibronectin type-III" evidence="15">
    <location>
        <begin position="125"/>
        <end position="224"/>
    </location>
</feature>
<dbReference type="SUPFAM" id="SSF49265">
    <property type="entry name" value="Fibronectin type III"/>
    <property type="match status" value="2"/>
</dbReference>
<gene>
    <name evidence="16" type="ORF">mMyoMyo1_006794</name>
</gene>
<dbReference type="EMBL" id="JABWUV010000035">
    <property type="protein sequence ID" value="KAF6272063.1"/>
    <property type="molecule type" value="Genomic_DNA"/>
</dbReference>
<protein>
    <recommendedName>
        <fullName evidence="3">Interleukin-4 receptor subunit alpha</fullName>
    </recommendedName>
</protein>
<comment type="subcellular location">
    <subcellularLocation>
        <location evidence="1">Membrane</location>
        <topology evidence="1">Single-pass type I membrane protein</topology>
    </subcellularLocation>
</comment>
<keyword evidence="6 14" id="KW-0732">Signal</keyword>
<feature type="region of interest" description="Disordered" evidence="13">
    <location>
        <begin position="452"/>
        <end position="475"/>
    </location>
</feature>
<dbReference type="InterPro" id="IPR013783">
    <property type="entry name" value="Ig-like_fold"/>
</dbReference>
<evidence type="ECO:0000256" key="9">
    <source>
        <dbReference type="ARBA" id="ARBA00023157"/>
    </source>
</evidence>
<keyword evidence="4" id="KW-0597">Phosphoprotein</keyword>
<dbReference type="InterPro" id="IPR003531">
    <property type="entry name" value="Hempt_rcpt_S_F1_CS"/>
</dbReference>
<dbReference type="GO" id="GO:0009897">
    <property type="term" value="C:external side of plasma membrane"/>
    <property type="evidence" value="ECO:0007669"/>
    <property type="project" value="TreeGrafter"/>
</dbReference>
<evidence type="ECO:0000256" key="11">
    <source>
        <dbReference type="ARBA" id="ARBA00023180"/>
    </source>
</evidence>
<dbReference type="OrthoDB" id="8962741at2759"/>
<dbReference type="PANTHER" id="PTHR23037:SF32">
    <property type="entry name" value="INTERLEUKIN-4 RECEPTOR SUBUNIT ALPHA"/>
    <property type="match status" value="1"/>
</dbReference>
<evidence type="ECO:0000256" key="4">
    <source>
        <dbReference type="ARBA" id="ARBA00022553"/>
    </source>
</evidence>
<evidence type="ECO:0000256" key="2">
    <source>
        <dbReference type="ARBA" id="ARBA00008280"/>
    </source>
</evidence>
<dbReference type="Pfam" id="PF09238">
    <property type="entry name" value="IL4Ra_N"/>
    <property type="match status" value="1"/>
</dbReference>
<evidence type="ECO:0000256" key="5">
    <source>
        <dbReference type="ARBA" id="ARBA00022692"/>
    </source>
</evidence>
<dbReference type="GO" id="GO:0002532">
    <property type="term" value="P:production of molecular mediator involved in inflammatory response"/>
    <property type="evidence" value="ECO:0007669"/>
    <property type="project" value="InterPro"/>
</dbReference>
<evidence type="ECO:0000256" key="6">
    <source>
        <dbReference type="ARBA" id="ARBA00022729"/>
    </source>
</evidence>
<sequence length="812" mass="85665">MGWLGSGLTSPVSCLILVWAAGSGSVQVRDQPTCFSDYLSTSTCEWRMGGPTNCSAELRLTYQLDFPNSENHTCVPVNGEGAVCLCDMLMGNVSTGDIYQLDLWAGKQWLWSDSFKPSEHVKPRAPGNLTVNATDSHTWQLTWSDPYPPNGSLHAKLSYLVNISNEDDPTEFLVSNVTYTERTLRVPASTLRPGALYSARVRARARDYNSLWSEWSPRVQWLHDYELPWEQHLPLAVGISCIVIMVVCLSCYFSILKIKKEWWDHIPSPAHSSLMAVIQEPQVPPRGKRPGGQEPAKCPYWKPCLTKLLPCLLEPGVERGDGSSQVARSGPVQGPGKPAWRPVEVSSTVLWPESISVVKCVELLEAPVQSEEEEPVEEDGGSFCPSPESSGGSFQEGRAGIAARLTESLLLDLLGGAEGGFCPAGSGEPCLLPPSAGVGAQVPWAELPGEAPQEASLWGRGQPSDPEPPPATRTQSPACLAVAELPAATITDSPAYRSFSSLLCPPSGPGELDSDSQLAERWEDGDPNVLSAPRGSEPPAALQPEPETWEQGLRWSVLQHRAAAPASAPGGYRQFSQAVRQGCAQGGEAGGPSGEAGYKALSSLLASSAVCPAPPGVEASSGEGAYRPFQGLTPGSPGVPAPVPLFTFGLDMGLPPSPQNSLLPSGSLECPGLEPVAQGKDSQKHLLALEQATAPLGDDLGSGIVYSALTCHLCGHLKQCHGQEERGEAHGVAPRCCGCRCGGSFEPLGNPLPGGVLLEASLPPASLAPLGVSEEGKAPLFFQPGPSHAQSSSQAPQMVAMLSTGPTGMSAS</sequence>
<keyword evidence="9" id="KW-1015">Disulfide bond</keyword>
<evidence type="ECO:0000259" key="15">
    <source>
        <dbReference type="PROSITE" id="PS50853"/>
    </source>
</evidence>
<accession>A0A7J7R7L0</accession>
<dbReference type="InterPro" id="IPR036116">
    <property type="entry name" value="FN3_sf"/>
</dbReference>
<dbReference type="InterPro" id="IPR003961">
    <property type="entry name" value="FN3_dom"/>
</dbReference>